<dbReference type="Pfam" id="PF13620">
    <property type="entry name" value="CarboxypepD_reg"/>
    <property type="match status" value="1"/>
</dbReference>
<keyword evidence="2" id="KW-0732">Signal</keyword>
<dbReference type="GO" id="GO:0030246">
    <property type="term" value="F:carbohydrate binding"/>
    <property type="evidence" value="ECO:0007669"/>
    <property type="project" value="InterPro"/>
</dbReference>
<keyword evidence="3" id="KW-0121">Carboxypeptidase</keyword>
<protein>
    <submittedName>
        <fullName evidence="3">Carboxypeptidase regulatory-like domain-containing protein</fullName>
    </submittedName>
</protein>
<reference evidence="4" key="1">
    <citation type="submission" date="2016-06" db="EMBL/GenBank/DDBJ databases">
        <authorList>
            <person name="Varghese N."/>
            <person name="Submissions Spin"/>
        </authorList>
    </citation>
    <scope>NUCLEOTIDE SEQUENCE [LARGE SCALE GENOMIC DNA]</scope>
    <source>
        <strain evidence="4">DSM 43816</strain>
    </source>
</reference>
<sequence>MRKRLGMIGLSVAVLGVLLTGCQGQDDSADAPPPATGSPDLPVSDRPDEPDDDTGDNTGDDVDDDLPPGNRGVVSGRVRTPTGAPVVNATVRVRSLDTPPVPVPELVVTTDDDGYFRWQLAPGRYEVSVVPADGASPVAAPAVEVRAGAQRRVEITVR</sequence>
<feature type="region of interest" description="Disordered" evidence="1">
    <location>
        <begin position="23"/>
        <end position="83"/>
    </location>
</feature>
<dbReference type="InterPro" id="IPR013784">
    <property type="entry name" value="Carb-bd-like_fold"/>
</dbReference>
<feature type="compositionally biased region" description="Acidic residues" evidence="1">
    <location>
        <begin position="48"/>
        <end position="66"/>
    </location>
</feature>
<evidence type="ECO:0000256" key="1">
    <source>
        <dbReference type="SAM" id="MobiDB-lite"/>
    </source>
</evidence>
<keyword evidence="3" id="KW-0645">Protease</keyword>
<dbReference type="GO" id="GO:0004180">
    <property type="term" value="F:carboxypeptidase activity"/>
    <property type="evidence" value="ECO:0007669"/>
    <property type="project" value="UniProtKB-KW"/>
</dbReference>
<organism evidence="3 4">
    <name type="scientific">Micromonospora echinospora</name>
    <name type="common">Micromonospora purpurea</name>
    <dbReference type="NCBI Taxonomy" id="1877"/>
    <lineage>
        <taxon>Bacteria</taxon>
        <taxon>Bacillati</taxon>
        <taxon>Actinomycetota</taxon>
        <taxon>Actinomycetes</taxon>
        <taxon>Micromonosporales</taxon>
        <taxon>Micromonosporaceae</taxon>
        <taxon>Micromonospora</taxon>
    </lineage>
</organism>
<keyword evidence="3" id="KW-0378">Hydrolase</keyword>
<feature type="chain" id="PRO_5039186442" evidence="2">
    <location>
        <begin position="25"/>
        <end position="158"/>
    </location>
</feature>
<evidence type="ECO:0000313" key="3">
    <source>
        <dbReference type="EMBL" id="SCF20863.1"/>
    </source>
</evidence>
<accession>A0A1C4YJE7</accession>
<feature type="signal peptide" evidence="2">
    <location>
        <begin position="1"/>
        <end position="24"/>
    </location>
</feature>
<keyword evidence="4" id="KW-1185">Reference proteome</keyword>
<dbReference type="RefSeq" id="WP_088983027.1">
    <property type="nucleotide sequence ID" value="NZ_LT607413.1"/>
</dbReference>
<dbReference type="EMBL" id="LT607413">
    <property type="protein sequence ID" value="SCF20863.1"/>
    <property type="molecule type" value="Genomic_DNA"/>
</dbReference>
<dbReference type="PROSITE" id="PS51257">
    <property type="entry name" value="PROKAR_LIPOPROTEIN"/>
    <property type="match status" value="1"/>
</dbReference>
<proteinExistence type="predicted"/>
<dbReference type="Proteomes" id="UP000198253">
    <property type="component" value="Chromosome I"/>
</dbReference>
<gene>
    <name evidence="3" type="ORF">GA0070618_4048</name>
</gene>
<evidence type="ECO:0000256" key="2">
    <source>
        <dbReference type="SAM" id="SignalP"/>
    </source>
</evidence>
<evidence type="ECO:0000313" key="4">
    <source>
        <dbReference type="Proteomes" id="UP000198253"/>
    </source>
</evidence>
<dbReference type="InParanoid" id="A0A1C4YJE7"/>
<dbReference type="Gene3D" id="2.60.40.1120">
    <property type="entry name" value="Carboxypeptidase-like, regulatory domain"/>
    <property type="match status" value="1"/>
</dbReference>
<dbReference type="SUPFAM" id="SSF49452">
    <property type="entry name" value="Starch-binding domain-like"/>
    <property type="match status" value="1"/>
</dbReference>
<dbReference type="OrthoDB" id="9997697at2"/>
<dbReference type="AlphaFoldDB" id="A0A1C4YJE7"/>
<name>A0A1C4YJE7_MICEC</name>